<keyword evidence="3" id="KW-1185">Reference proteome</keyword>
<dbReference type="OrthoDB" id="445152at2759"/>
<evidence type="ECO:0000313" key="2">
    <source>
        <dbReference type="EMBL" id="CAH2228088.1"/>
    </source>
</evidence>
<sequence>SYIRCAFQYCNDPLPSMIEYLNLNSESMAISVDPLLVAWLSYQPRLKGSAGASGVKHAWILSAPEIPSISSYIRCAFQYCNDPLPSMIEYLNLNSESMAISVDPLLVAWLSYQPRLKGSADPQAQSSSHTKPMPSYLLKRKGTPPILHPMRIPILQRPTSIYDRVPEPEF</sequence>
<feature type="region of interest" description="Disordered" evidence="1">
    <location>
        <begin position="119"/>
        <end position="138"/>
    </location>
</feature>
<accession>A0A8S4R1S5</accession>
<dbReference type="Proteomes" id="UP000838756">
    <property type="component" value="Unassembled WGS sequence"/>
</dbReference>
<feature type="non-terminal residue" evidence="2">
    <location>
        <position position="1"/>
    </location>
</feature>
<evidence type="ECO:0000256" key="1">
    <source>
        <dbReference type="SAM" id="MobiDB-lite"/>
    </source>
</evidence>
<proteinExistence type="predicted"/>
<evidence type="ECO:0000313" key="3">
    <source>
        <dbReference type="Proteomes" id="UP000838756"/>
    </source>
</evidence>
<comment type="caution">
    <text evidence="2">The sequence shown here is derived from an EMBL/GenBank/DDBJ whole genome shotgun (WGS) entry which is preliminary data.</text>
</comment>
<organism evidence="2 3">
    <name type="scientific">Pararge aegeria aegeria</name>
    <dbReference type="NCBI Taxonomy" id="348720"/>
    <lineage>
        <taxon>Eukaryota</taxon>
        <taxon>Metazoa</taxon>
        <taxon>Ecdysozoa</taxon>
        <taxon>Arthropoda</taxon>
        <taxon>Hexapoda</taxon>
        <taxon>Insecta</taxon>
        <taxon>Pterygota</taxon>
        <taxon>Neoptera</taxon>
        <taxon>Endopterygota</taxon>
        <taxon>Lepidoptera</taxon>
        <taxon>Glossata</taxon>
        <taxon>Ditrysia</taxon>
        <taxon>Papilionoidea</taxon>
        <taxon>Nymphalidae</taxon>
        <taxon>Satyrinae</taxon>
        <taxon>Satyrini</taxon>
        <taxon>Parargina</taxon>
        <taxon>Pararge</taxon>
    </lineage>
</organism>
<dbReference type="AlphaFoldDB" id="A0A8S4R1S5"/>
<protein>
    <submittedName>
        <fullName evidence="2">Jg26437 protein</fullName>
    </submittedName>
</protein>
<gene>
    <name evidence="2" type="primary">jg26437</name>
    <name evidence="2" type="ORF">PAEG_LOCUS8190</name>
</gene>
<name>A0A8S4R1S5_9NEOP</name>
<dbReference type="EMBL" id="CAKXAJ010023739">
    <property type="protein sequence ID" value="CAH2228088.1"/>
    <property type="molecule type" value="Genomic_DNA"/>
</dbReference>
<reference evidence="2" key="1">
    <citation type="submission" date="2022-03" db="EMBL/GenBank/DDBJ databases">
        <authorList>
            <person name="Lindestad O."/>
        </authorList>
    </citation>
    <scope>NUCLEOTIDE SEQUENCE</scope>
</reference>